<proteinExistence type="predicted"/>
<keyword evidence="2" id="KW-1185">Reference proteome</keyword>
<protein>
    <recommendedName>
        <fullName evidence="3">Post-transcriptional regulator</fullName>
    </recommendedName>
</protein>
<dbReference type="STRING" id="217031.ABB05_04660"/>
<evidence type="ECO:0008006" key="3">
    <source>
        <dbReference type="Google" id="ProtNLM"/>
    </source>
</evidence>
<evidence type="ECO:0000313" key="1">
    <source>
        <dbReference type="EMBL" id="OAK74269.1"/>
    </source>
</evidence>
<organism evidence="1 2">
    <name type="scientific">Lederbergia galactosidilytica</name>
    <dbReference type="NCBI Taxonomy" id="217031"/>
    <lineage>
        <taxon>Bacteria</taxon>
        <taxon>Bacillati</taxon>
        <taxon>Bacillota</taxon>
        <taxon>Bacilli</taxon>
        <taxon>Bacillales</taxon>
        <taxon>Bacillaceae</taxon>
        <taxon>Lederbergia</taxon>
    </lineage>
</organism>
<dbReference type="OrthoDB" id="2990595at2"/>
<gene>
    <name evidence="1" type="ORF">ABB05_04660</name>
</gene>
<dbReference type="Proteomes" id="UP000077881">
    <property type="component" value="Unassembled WGS sequence"/>
</dbReference>
<accession>A0A178A370</accession>
<comment type="caution">
    <text evidence="1">The sequence shown here is derived from an EMBL/GenBank/DDBJ whole genome shotgun (WGS) entry which is preliminary data.</text>
</comment>
<name>A0A178A370_9BACI</name>
<dbReference type="InterPro" id="IPR025716">
    <property type="entry name" value="Post-transcriptional_regulator"/>
</dbReference>
<evidence type="ECO:0000313" key="2">
    <source>
        <dbReference type="Proteomes" id="UP000077881"/>
    </source>
</evidence>
<reference evidence="1 2" key="1">
    <citation type="submission" date="2015-05" db="EMBL/GenBank/DDBJ databases">
        <title>Comparison of genome.</title>
        <authorList>
            <person name="Zheng Z."/>
            <person name="Sun M."/>
        </authorList>
    </citation>
    <scope>NUCLEOTIDE SEQUENCE [LARGE SCALE GENOMIC DNA]</scope>
    <source>
        <strain evidence="1 2">G25-74</strain>
    </source>
</reference>
<dbReference type="PATRIC" id="fig|217031.6.peg.1010"/>
<dbReference type="AlphaFoldDB" id="A0A178A370"/>
<dbReference type="EMBL" id="LDJR01000027">
    <property type="protein sequence ID" value="OAK74269.1"/>
    <property type="molecule type" value="Genomic_DNA"/>
</dbReference>
<sequence length="107" mass="12543">MNAKREHPYDSYFHILDPTLQSKIEEFTVLGYGTIEKVDLWAFLTQKKWKTYKEGIRIYELVSDILSVKIGDYMNFATVEAYKAPDLFSEIDSKELEDLLHNTEDSN</sequence>
<dbReference type="Pfam" id="PF13797">
    <property type="entry name" value="Post_transc_reg"/>
    <property type="match status" value="1"/>
</dbReference>